<dbReference type="SUPFAM" id="SSF51556">
    <property type="entry name" value="Metallo-dependent hydrolases"/>
    <property type="match status" value="1"/>
</dbReference>
<keyword evidence="1" id="KW-0378">Hydrolase</keyword>
<accession>A0ABS8N8N9</accession>
<dbReference type="InterPro" id="IPR032466">
    <property type="entry name" value="Metal_Hydrolase"/>
</dbReference>
<dbReference type="EC" id="3.4.13.-" evidence="1"/>
<proteinExistence type="predicted"/>
<dbReference type="InterPro" id="IPR008257">
    <property type="entry name" value="Pept_M19"/>
</dbReference>
<dbReference type="PANTHER" id="PTHR10443">
    <property type="entry name" value="MICROSOMAL DIPEPTIDASE"/>
    <property type="match status" value="1"/>
</dbReference>
<comment type="caution">
    <text evidence="1">The sequence shown here is derived from an EMBL/GenBank/DDBJ whole genome shotgun (WGS) entry which is preliminary data.</text>
</comment>
<evidence type="ECO:0000313" key="2">
    <source>
        <dbReference type="Proteomes" id="UP001165422"/>
    </source>
</evidence>
<dbReference type="Gene3D" id="3.20.20.140">
    <property type="entry name" value="Metal-dependent hydrolases"/>
    <property type="match status" value="1"/>
</dbReference>
<sequence>MSAIKNKKLGIILSFEGVEPLYNGLNLLKIFYKLGVRGLGLSWSRRNYAADGCHYTDVPEGHKGGLTDFGFNLIKEAEKLGMLIDVSHLNDEGFDDVLKFTKNPFIASHSNSRALSNIKRNLTDFQIKAIANRGGIICVNASSIMVADNDEDSNAEYLAKHIDYIVNLAGIDHVGFGFDFCDRFEESGQIYSNSRISFDVIKGHGEVNKVLKILSNRGYNSKDIEKIGCENYLRVLDNVINK</sequence>
<keyword evidence="1" id="KW-0224">Dipeptidase</keyword>
<evidence type="ECO:0000313" key="1">
    <source>
        <dbReference type="EMBL" id="MCC9296172.1"/>
    </source>
</evidence>
<name>A0ABS8N8N9_9CLOT</name>
<dbReference type="Proteomes" id="UP001165422">
    <property type="component" value="Unassembled WGS sequence"/>
</dbReference>
<reference evidence="1" key="1">
    <citation type="submission" date="2021-11" db="EMBL/GenBank/DDBJ databases">
        <authorList>
            <person name="Qingchun L."/>
            <person name="Dong Z."/>
            <person name="Zongwei Q."/>
            <person name="Jia Z."/>
            <person name="Duotao L."/>
        </authorList>
    </citation>
    <scope>NUCLEOTIDE SEQUENCE</scope>
    <source>
        <strain evidence="1">WLY-B-L2</strain>
    </source>
</reference>
<keyword evidence="2" id="KW-1185">Reference proteome</keyword>
<dbReference type="PANTHER" id="PTHR10443:SF12">
    <property type="entry name" value="DIPEPTIDASE"/>
    <property type="match status" value="1"/>
</dbReference>
<protein>
    <submittedName>
        <fullName evidence="1">Membrane dipeptidase</fullName>
        <ecNumber evidence="1">3.4.13.-</ecNumber>
    </submittedName>
</protein>
<dbReference type="PROSITE" id="PS51365">
    <property type="entry name" value="RENAL_DIPEPTIDASE_2"/>
    <property type="match status" value="1"/>
</dbReference>
<organism evidence="1 2">
    <name type="scientific">Clostridium aromativorans</name>
    <dbReference type="NCBI Taxonomy" id="2836848"/>
    <lineage>
        <taxon>Bacteria</taxon>
        <taxon>Bacillati</taxon>
        <taxon>Bacillota</taxon>
        <taxon>Clostridia</taxon>
        <taxon>Eubacteriales</taxon>
        <taxon>Clostridiaceae</taxon>
        <taxon>Clostridium</taxon>
    </lineage>
</organism>
<gene>
    <name evidence="1" type="ORF">LN736_15030</name>
</gene>
<dbReference type="GO" id="GO:0016805">
    <property type="term" value="F:dipeptidase activity"/>
    <property type="evidence" value="ECO:0007669"/>
    <property type="project" value="UniProtKB-KW"/>
</dbReference>
<keyword evidence="1" id="KW-0645">Protease</keyword>
<dbReference type="EMBL" id="JAJJPB010000024">
    <property type="protein sequence ID" value="MCC9296172.1"/>
    <property type="molecule type" value="Genomic_DNA"/>
</dbReference>
<dbReference type="Pfam" id="PF01244">
    <property type="entry name" value="Peptidase_M19"/>
    <property type="match status" value="1"/>
</dbReference>